<reference evidence="2" key="1">
    <citation type="submission" date="2018-05" db="EMBL/GenBank/DDBJ databases">
        <authorList>
            <person name="Lanie J.A."/>
            <person name="Ng W.-L."/>
            <person name="Kazmierczak K.M."/>
            <person name="Andrzejewski T.M."/>
            <person name="Davidsen T.M."/>
            <person name="Wayne K.J."/>
            <person name="Tettelin H."/>
            <person name="Glass J.I."/>
            <person name="Rusch D."/>
            <person name="Podicherti R."/>
            <person name="Tsui H.-C.T."/>
            <person name="Winkler M.E."/>
        </authorList>
    </citation>
    <scope>NUCLEOTIDE SEQUENCE</scope>
</reference>
<feature type="non-terminal residue" evidence="2">
    <location>
        <position position="41"/>
    </location>
</feature>
<keyword evidence="1" id="KW-1133">Transmembrane helix</keyword>
<sequence length="41" mass="5019">MIKKWRYKYHDHINGYLFILPAFLIISLFGIFPVFFGMYMS</sequence>
<evidence type="ECO:0000256" key="1">
    <source>
        <dbReference type="SAM" id="Phobius"/>
    </source>
</evidence>
<proteinExistence type="predicted"/>
<gene>
    <name evidence="2" type="ORF">METZ01_LOCUS504278</name>
</gene>
<dbReference type="EMBL" id="UINC01222579">
    <property type="protein sequence ID" value="SVE51424.1"/>
    <property type="molecule type" value="Genomic_DNA"/>
</dbReference>
<name>A0A383E4B3_9ZZZZ</name>
<keyword evidence="1" id="KW-0472">Membrane</keyword>
<accession>A0A383E4B3</accession>
<protein>
    <recommendedName>
        <fullName evidence="3">Sugar ABC transporter permease</fullName>
    </recommendedName>
</protein>
<evidence type="ECO:0000313" key="2">
    <source>
        <dbReference type="EMBL" id="SVE51424.1"/>
    </source>
</evidence>
<organism evidence="2">
    <name type="scientific">marine metagenome</name>
    <dbReference type="NCBI Taxonomy" id="408172"/>
    <lineage>
        <taxon>unclassified sequences</taxon>
        <taxon>metagenomes</taxon>
        <taxon>ecological metagenomes</taxon>
    </lineage>
</organism>
<keyword evidence="1" id="KW-0812">Transmembrane</keyword>
<evidence type="ECO:0008006" key="3">
    <source>
        <dbReference type="Google" id="ProtNLM"/>
    </source>
</evidence>
<dbReference type="AlphaFoldDB" id="A0A383E4B3"/>
<feature type="transmembrane region" description="Helical" evidence="1">
    <location>
        <begin position="16"/>
        <end position="39"/>
    </location>
</feature>